<comment type="caution">
    <text evidence="1">The sequence shown here is derived from an EMBL/GenBank/DDBJ whole genome shotgun (WGS) entry which is preliminary data.</text>
</comment>
<sequence>MSKQRLQVTADVSTIKCQPGKDATYSQVIRLYSVYQIAQGKKAEEVEAFYQISHKSVCNWVHRYNAEGLSGLIDRPRKGRPSRLSAAQQEMVKQAVLNTPEQYGYHSATWTGAIIRVVELGNFSISYHSATWTGAMVLSYIENTFGISYKKAQIYNLLHTLGLSFQRGRAYYPEAG</sequence>
<name>A0A5J4PA87_9ZZZZ</name>
<dbReference type="EMBL" id="SNRY01010628">
    <property type="protein sequence ID" value="KAA6305524.1"/>
    <property type="molecule type" value="Genomic_DNA"/>
</dbReference>
<dbReference type="InterPro" id="IPR009057">
    <property type="entry name" value="Homeodomain-like_sf"/>
</dbReference>
<dbReference type="AlphaFoldDB" id="A0A5J4PA87"/>
<proteinExistence type="predicted"/>
<dbReference type="SUPFAM" id="SSF46689">
    <property type="entry name" value="Homeodomain-like"/>
    <property type="match status" value="1"/>
</dbReference>
<evidence type="ECO:0000313" key="1">
    <source>
        <dbReference type="EMBL" id="KAA6305524.1"/>
    </source>
</evidence>
<reference evidence="1" key="1">
    <citation type="submission" date="2019-03" db="EMBL/GenBank/DDBJ databases">
        <title>Single cell metagenomics reveals metabolic interactions within the superorganism composed of flagellate Streblomastix strix and complex community of Bacteroidetes bacteria on its surface.</title>
        <authorList>
            <person name="Treitli S.C."/>
            <person name="Kolisko M."/>
            <person name="Husnik F."/>
            <person name="Keeling P."/>
            <person name="Hampl V."/>
        </authorList>
    </citation>
    <scope>NUCLEOTIDE SEQUENCE</scope>
    <source>
        <strain evidence="1">STM</strain>
    </source>
</reference>
<evidence type="ECO:0008006" key="2">
    <source>
        <dbReference type="Google" id="ProtNLM"/>
    </source>
</evidence>
<dbReference type="Pfam" id="PF13565">
    <property type="entry name" value="HTH_32"/>
    <property type="match status" value="1"/>
</dbReference>
<organism evidence="1">
    <name type="scientific">termite gut metagenome</name>
    <dbReference type="NCBI Taxonomy" id="433724"/>
    <lineage>
        <taxon>unclassified sequences</taxon>
        <taxon>metagenomes</taxon>
        <taxon>organismal metagenomes</taxon>
    </lineage>
</organism>
<accession>A0A5J4PA87</accession>
<feature type="non-terminal residue" evidence="1">
    <location>
        <position position="176"/>
    </location>
</feature>
<gene>
    <name evidence="1" type="ORF">EZS27_042823</name>
</gene>
<protein>
    <recommendedName>
        <fullName evidence="2">Winged helix-turn helix domain-containing protein</fullName>
    </recommendedName>
</protein>